<protein>
    <submittedName>
        <fullName evidence="1">Uncharacterized protein</fullName>
    </submittedName>
</protein>
<accession>A0A8J5WVW9</accession>
<dbReference type="EMBL" id="JAAALK010000079">
    <property type="protein sequence ID" value="KAG8095824.1"/>
    <property type="molecule type" value="Genomic_DNA"/>
</dbReference>
<dbReference type="AlphaFoldDB" id="A0A8J5WVW9"/>
<proteinExistence type="predicted"/>
<name>A0A8J5WVW9_ZIZPA</name>
<reference evidence="1" key="1">
    <citation type="journal article" date="2021" name="bioRxiv">
        <title>Whole Genome Assembly and Annotation of Northern Wild Rice, Zizania palustris L., Supports a Whole Genome Duplication in the Zizania Genus.</title>
        <authorList>
            <person name="Haas M."/>
            <person name="Kono T."/>
            <person name="Macchietto M."/>
            <person name="Millas R."/>
            <person name="McGilp L."/>
            <person name="Shao M."/>
            <person name="Duquette J."/>
            <person name="Hirsch C.N."/>
            <person name="Kimball J."/>
        </authorList>
    </citation>
    <scope>NUCLEOTIDE SEQUENCE</scope>
    <source>
        <tissue evidence="1">Fresh leaf tissue</tissue>
    </source>
</reference>
<reference evidence="1" key="2">
    <citation type="submission" date="2021-02" db="EMBL/GenBank/DDBJ databases">
        <authorList>
            <person name="Kimball J.A."/>
            <person name="Haas M.W."/>
            <person name="Macchietto M."/>
            <person name="Kono T."/>
            <person name="Duquette J."/>
            <person name="Shao M."/>
        </authorList>
    </citation>
    <scope>NUCLEOTIDE SEQUENCE</scope>
    <source>
        <tissue evidence="1">Fresh leaf tissue</tissue>
    </source>
</reference>
<dbReference type="Proteomes" id="UP000729402">
    <property type="component" value="Unassembled WGS sequence"/>
</dbReference>
<evidence type="ECO:0000313" key="2">
    <source>
        <dbReference type="Proteomes" id="UP000729402"/>
    </source>
</evidence>
<comment type="caution">
    <text evidence="1">The sequence shown here is derived from an EMBL/GenBank/DDBJ whole genome shotgun (WGS) entry which is preliminary data.</text>
</comment>
<organism evidence="1 2">
    <name type="scientific">Zizania palustris</name>
    <name type="common">Northern wild rice</name>
    <dbReference type="NCBI Taxonomy" id="103762"/>
    <lineage>
        <taxon>Eukaryota</taxon>
        <taxon>Viridiplantae</taxon>
        <taxon>Streptophyta</taxon>
        <taxon>Embryophyta</taxon>
        <taxon>Tracheophyta</taxon>
        <taxon>Spermatophyta</taxon>
        <taxon>Magnoliopsida</taxon>
        <taxon>Liliopsida</taxon>
        <taxon>Poales</taxon>
        <taxon>Poaceae</taxon>
        <taxon>BOP clade</taxon>
        <taxon>Oryzoideae</taxon>
        <taxon>Oryzeae</taxon>
        <taxon>Zizaniinae</taxon>
        <taxon>Zizania</taxon>
    </lineage>
</organism>
<gene>
    <name evidence="1" type="ORF">GUJ93_ZPchr0013g34872</name>
</gene>
<evidence type="ECO:0000313" key="1">
    <source>
        <dbReference type="EMBL" id="KAG8095824.1"/>
    </source>
</evidence>
<keyword evidence="2" id="KW-1185">Reference proteome</keyword>
<sequence>MVHGAHWGICTASVLDTINIPSSTPLSPAMEPESCTWKHPCDIIEVVVKGIGNGEWGHRAIELCGTVGVAGTGGGGGHGRGASSHHAVNGELVVTEVEPINFEPCTCVCGEDQEATLEEVINVTLKQGLRGIADNHLEAVLCVCVQEGENTCVGGGNKLWSADD</sequence>